<dbReference type="AlphaFoldDB" id="A0A1I1U9G5"/>
<dbReference type="RefSeq" id="WP_093841460.1">
    <property type="nucleotide sequence ID" value="NZ_FOLM01000023.1"/>
</dbReference>
<dbReference type="Proteomes" id="UP000199207">
    <property type="component" value="Unassembled WGS sequence"/>
</dbReference>
<keyword evidence="5 8" id="KW-1133">Transmembrane helix</keyword>
<evidence type="ECO:0000256" key="7">
    <source>
        <dbReference type="ARBA" id="ARBA00024033"/>
    </source>
</evidence>
<evidence type="ECO:0000313" key="9">
    <source>
        <dbReference type="EMBL" id="SFD67511.1"/>
    </source>
</evidence>
<reference evidence="9 10" key="1">
    <citation type="submission" date="2016-10" db="EMBL/GenBank/DDBJ databases">
        <authorList>
            <person name="de Groot N.N."/>
        </authorList>
    </citation>
    <scope>NUCLEOTIDE SEQUENCE [LARGE SCALE GENOMIC DNA]</scope>
    <source>
        <strain evidence="9 10">CGMCC 4.5739</strain>
    </source>
</reference>
<evidence type="ECO:0000256" key="2">
    <source>
        <dbReference type="ARBA" id="ARBA00022475"/>
    </source>
</evidence>
<dbReference type="GO" id="GO:0005886">
    <property type="term" value="C:plasma membrane"/>
    <property type="evidence" value="ECO:0007669"/>
    <property type="project" value="UniProtKB-SubCell"/>
</dbReference>
<comment type="similarity">
    <text evidence="7">Belongs to the glycosyltransferase 87 family.</text>
</comment>
<keyword evidence="10" id="KW-1185">Reference proteome</keyword>
<evidence type="ECO:0000256" key="5">
    <source>
        <dbReference type="ARBA" id="ARBA00022989"/>
    </source>
</evidence>
<dbReference type="STRING" id="910347.SAMN05421773_12358"/>
<feature type="transmembrane region" description="Helical" evidence="8">
    <location>
        <begin position="338"/>
        <end position="359"/>
    </location>
</feature>
<evidence type="ECO:0000256" key="4">
    <source>
        <dbReference type="ARBA" id="ARBA00022692"/>
    </source>
</evidence>
<feature type="transmembrane region" description="Helical" evidence="8">
    <location>
        <begin position="263"/>
        <end position="280"/>
    </location>
</feature>
<dbReference type="GO" id="GO:0016758">
    <property type="term" value="F:hexosyltransferase activity"/>
    <property type="evidence" value="ECO:0007669"/>
    <property type="project" value="InterPro"/>
</dbReference>
<keyword evidence="2" id="KW-1003">Cell membrane</keyword>
<gene>
    <name evidence="9" type="ORF">SAMN05421773_12358</name>
</gene>
<keyword evidence="9" id="KW-0328">Glycosyltransferase</keyword>
<keyword evidence="4 8" id="KW-0812">Transmembrane</keyword>
<evidence type="ECO:0000256" key="6">
    <source>
        <dbReference type="ARBA" id="ARBA00023136"/>
    </source>
</evidence>
<comment type="subcellular location">
    <subcellularLocation>
        <location evidence="1">Cell membrane</location>
        <topology evidence="1">Multi-pass membrane protein</topology>
    </subcellularLocation>
</comment>
<feature type="transmembrane region" description="Helical" evidence="8">
    <location>
        <begin position="202"/>
        <end position="220"/>
    </location>
</feature>
<evidence type="ECO:0000313" key="10">
    <source>
        <dbReference type="Proteomes" id="UP000199207"/>
    </source>
</evidence>
<feature type="transmembrane region" description="Helical" evidence="8">
    <location>
        <begin position="12"/>
        <end position="33"/>
    </location>
</feature>
<dbReference type="Pfam" id="PF09594">
    <property type="entry name" value="GT87"/>
    <property type="match status" value="1"/>
</dbReference>
<accession>A0A1I1U9G5</accession>
<name>A0A1I1U9G5_9ACTN</name>
<sequence>MIRLPGGARVTGRLPALLLLAAAVGLFLATVPLHRNWFDLRVYHEAVHHWVHDGGPLYGYRVPGQDYGFTYPPFAALCMLPLALLDWPAALTAGLLVNAAATAAVVVLLAGPVLRGRVHGRRYALAVTGCLVLLLEPVRDTLSFGQVNLVLLALVLADTRLAAHGGRAARFAGLGTGLAAAVKLTPALFIGYLLLAGRRRAAAVAAATAVAATLLAAWAAPGTSHDYWTEALRDTDRIGDLAYISNQSLQGLLARLAGSAGDAGRAVWAVGVVLVLAVWARRVRRARAAGDTAAGPALTGAAACLISPVTWVHHLVWLLPALAVLAAAALSRPPGRRAAPFAVAVGAYVLLCSSVVWLWRSGAPGVGGFLGGNAYVWLALAMLLALPVGAGSQHLPADQRVQRQDAGQQR</sequence>
<organism evidence="9 10">
    <name type="scientific">Streptomyces aidingensis</name>
    <dbReference type="NCBI Taxonomy" id="910347"/>
    <lineage>
        <taxon>Bacteria</taxon>
        <taxon>Bacillati</taxon>
        <taxon>Actinomycetota</taxon>
        <taxon>Actinomycetes</taxon>
        <taxon>Kitasatosporales</taxon>
        <taxon>Streptomycetaceae</taxon>
        <taxon>Streptomyces</taxon>
    </lineage>
</organism>
<dbReference type="EMBL" id="FOLM01000023">
    <property type="protein sequence ID" value="SFD67511.1"/>
    <property type="molecule type" value="Genomic_DNA"/>
</dbReference>
<proteinExistence type="inferred from homology"/>
<feature type="transmembrane region" description="Helical" evidence="8">
    <location>
        <begin position="171"/>
        <end position="195"/>
    </location>
</feature>
<dbReference type="InterPro" id="IPR018584">
    <property type="entry name" value="GT87"/>
</dbReference>
<dbReference type="OrthoDB" id="9774600at2"/>
<feature type="transmembrane region" description="Helical" evidence="8">
    <location>
        <begin position="123"/>
        <end position="139"/>
    </location>
</feature>
<keyword evidence="3 9" id="KW-0808">Transferase</keyword>
<evidence type="ECO:0000256" key="1">
    <source>
        <dbReference type="ARBA" id="ARBA00004651"/>
    </source>
</evidence>
<keyword evidence="6 8" id="KW-0472">Membrane</keyword>
<feature type="transmembrane region" description="Helical" evidence="8">
    <location>
        <begin position="292"/>
        <end position="309"/>
    </location>
</feature>
<evidence type="ECO:0000256" key="8">
    <source>
        <dbReference type="SAM" id="Phobius"/>
    </source>
</evidence>
<evidence type="ECO:0000256" key="3">
    <source>
        <dbReference type="ARBA" id="ARBA00022679"/>
    </source>
</evidence>
<feature type="transmembrane region" description="Helical" evidence="8">
    <location>
        <begin position="89"/>
        <end position="111"/>
    </location>
</feature>
<feature type="transmembrane region" description="Helical" evidence="8">
    <location>
        <begin position="374"/>
        <end position="395"/>
    </location>
</feature>
<protein>
    <submittedName>
        <fullName evidence="9">Alpha-1,2-mannosyltransferase</fullName>
    </submittedName>
</protein>